<protein>
    <submittedName>
        <fullName evidence="1">Galactose binding protein</fullName>
    </submittedName>
</protein>
<gene>
    <name evidence="1" type="ORF">Gsput1_25</name>
</gene>
<accession>A0A0E3T899</accession>
<dbReference type="Proteomes" id="UP000033018">
    <property type="component" value="Segment"/>
</dbReference>
<dbReference type="InterPro" id="IPR008979">
    <property type="entry name" value="Galactose-bd-like_sf"/>
</dbReference>
<evidence type="ECO:0000313" key="2">
    <source>
        <dbReference type="Proteomes" id="UP000033018"/>
    </source>
</evidence>
<dbReference type="Gene3D" id="2.60.120.260">
    <property type="entry name" value="Galactose-binding domain-like"/>
    <property type="match status" value="1"/>
</dbReference>
<dbReference type="KEGG" id="vg:28800864"/>
<dbReference type="OrthoDB" id="517at10239"/>
<dbReference type="RefSeq" id="YP_009275711.1">
    <property type="nucleotide sequence ID" value="NC_030932.1"/>
</dbReference>
<evidence type="ECO:0000313" key="1">
    <source>
        <dbReference type="EMBL" id="AKC03050.1"/>
    </source>
</evidence>
<proteinExistence type="predicted"/>
<sequence>MGEQRFAPVEDQIVTRKSLLSETVQTGELATLFAEAFTNDLVREIAEAIVGVPGAVLADIDARIESMLGGIASTADELRELIEGVLGVGATVDQVVAFILSLGGGLAKLGRIPASLIISGSPNLLDNGAFEGSVSLEGEGAWSWDGDVGRSAAGSARTSADGTRRVLTSNAVECESGESFDVEGWVKWSGVAASGAAFEVAVCAFDVSGAQVSRTVIGAVSSPVSSGGWSKLAASYTVASGVVSLRVQIVVNATVSAGSVWFDDLSVRRVGGIRQALVDGLGSALAGLNSLTSSLQATLNQFGEIFDGFVVTPINSVVGAVKDWFNQWFGGGSSNAIPLSQKGANNGVCPLNGSGKVNTALLVTDSAGNVPTLDSSGKLRASQVPNLSDYYIGAGARGASGGVAPLNSDAVVPLTNLPGEVGGTGGSGAGLPFINLRGTTDLSVPNNTPVTISGLSQQGTASVEWSGQSNSRFRLPRSGLWWLSGKLVWDSNRTGNRTVEIYRSNGRIVARSPISASSMASDYAYHSFGVILRVYNYTYDEAVYSASDSFWLVVSQSSGSTRNTYFANVGSDDAGAFTLTFLGAA</sequence>
<organism evidence="1 2">
    <name type="scientific">Gordonia phage Gsput1</name>
    <dbReference type="NCBI Taxonomy" id="1622193"/>
    <lineage>
        <taxon>Viruses</taxon>
        <taxon>Duplodnaviria</taxon>
        <taxon>Heunggongvirae</taxon>
        <taxon>Uroviricota</taxon>
        <taxon>Caudoviricetes</taxon>
        <taxon>Ruthgordonvirinae</taxon>
        <taxon>Gesputvirus</taxon>
        <taxon>Gesputvirus gsput1</taxon>
    </lineage>
</organism>
<dbReference type="GeneID" id="28800864"/>
<reference evidence="1 2" key="1">
    <citation type="journal article" date="2015" name="Sci. Rep.">
        <title>Bacteriophages of wastewater foaming-associated filamentous Gordonia reduce host levels in raw activated sludge.</title>
        <authorList>
            <person name="Liu M."/>
            <person name="Gill J.J."/>
            <person name="Young R."/>
            <person name="Summer E.J."/>
        </authorList>
    </citation>
    <scope>NUCLEOTIDE SEQUENCE [LARGE SCALE GENOMIC DNA]</scope>
</reference>
<keyword evidence="2" id="KW-1185">Reference proteome</keyword>
<dbReference type="SUPFAM" id="SSF49785">
    <property type="entry name" value="Galactose-binding domain-like"/>
    <property type="match status" value="1"/>
</dbReference>
<name>A0A0E3T899_9CAUD</name>
<dbReference type="EMBL" id="KP790011">
    <property type="protein sequence ID" value="AKC03050.1"/>
    <property type="molecule type" value="Genomic_DNA"/>
</dbReference>